<reference evidence="3" key="2">
    <citation type="submission" date="2021-03" db="EMBL/GenBank/DDBJ databases">
        <authorList>
            <person name="Jaffe A."/>
        </authorList>
    </citation>
    <scope>NUCLEOTIDE SEQUENCE</scope>
    <source>
        <strain evidence="3">RIFCSPHIGHO2_01_FULL_GW2011_AR10_43_9</strain>
    </source>
</reference>
<protein>
    <recommendedName>
        <fullName evidence="5">Yip1 domain-containing protein</fullName>
    </recommendedName>
</protein>
<dbReference type="AlphaFoldDB" id="A0A7J4ITI9"/>
<keyword evidence="1" id="KW-1133">Transmembrane helix</keyword>
<dbReference type="EMBL" id="DUFG01000027">
    <property type="protein sequence ID" value="HIH08838.1"/>
    <property type="molecule type" value="Genomic_DNA"/>
</dbReference>
<name>A0A7J4ITI9_9ARCH</name>
<evidence type="ECO:0000256" key="1">
    <source>
        <dbReference type="SAM" id="Phobius"/>
    </source>
</evidence>
<keyword evidence="1" id="KW-0472">Membrane</keyword>
<dbReference type="EMBL" id="JAGVWF010000021">
    <property type="protein sequence ID" value="MBS3059085.1"/>
    <property type="molecule type" value="Genomic_DNA"/>
</dbReference>
<feature type="transmembrane region" description="Helical" evidence="1">
    <location>
        <begin position="20"/>
        <end position="40"/>
    </location>
</feature>
<proteinExistence type="predicted"/>
<feature type="transmembrane region" description="Helical" evidence="1">
    <location>
        <begin position="46"/>
        <end position="71"/>
    </location>
</feature>
<evidence type="ECO:0000313" key="2">
    <source>
        <dbReference type="EMBL" id="HIH08838.1"/>
    </source>
</evidence>
<sequence length="212" mass="23003">MPIDFVKGMAKNSLDNANLLLAFGFFLLPFIFTLGISIFYGFEVNFAGFGLSIASELIGWIVSVAVIFFLLASFKGGSAKGRFSGLMTGYSFIFLARFFLQIVSFVLVLFLVPNFFTAFAEVQSNPDPLAIAFALDSLQVQSESIVVAGVAALSLVTLIVFLFALYLVYQLIANAGKSPILTNLLIFVIWAVVIAVVYVFLPSLPFFVPGST</sequence>
<gene>
    <name evidence="2" type="ORF">HA237_05730</name>
    <name evidence="3" type="ORF">J4224_01525</name>
</gene>
<feature type="transmembrane region" description="Helical" evidence="1">
    <location>
        <begin position="92"/>
        <end position="116"/>
    </location>
</feature>
<dbReference type="Proteomes" id="UP000683213">
    <property type="component" value="Unassembled WGS sequence"/>
</dbReference>
<dbReference type="Proteomes" id="UP000577419">
    <property type="component" value="Unassembled WGS sequence"/>
</dbReference>
<accession>A0A7J4ITI9</accession>
<evidence type="ECO:0000313" key="4">
    <source>
        <dbReference type="Proteomes" id="UP000577419"/>
    </source>
</evidence>
<organism evidence="2 4">
    <name type="scientific">Candidatus Iainarchaeum sp</name>
    <dbReference type="NCBI Taxonomy" id="3101447"/>
    <lineage>
        <taxon>Archaea</taxon>
        <taxon>Candidatus Iainarchaeota</taxon>
        <taxon>Candidatus Iainarchaeia</taxon>
        <taxon>Candidatus Iainarchaeales</taxon>
        <taxon>Candidatus Iainarchaeaceae</taxon>
        <taxon>Candidatus Iainarchaeum</taxon>
    </lineage>
</organism>
<feature type="transmembrane region" description="Helical" evidence="1">
    <location>
        <begin position="180"/>
        <end position="201"/>
    </location>
</feature>
<evidence type="ECO:0000313" key="3">
    <source>
        <dbReference type="EMBL" id="MBS3059085.1"/>
    </source>
</evidence>
<reference evidence="2" key="1">
    <citation type="journal article" date="2020" name="bioRxiv">
        <title>A rank-normalized archaeal taxonomy based on genome phylogeny resolves widespread incomplete and uneven classifications.</title>
        <authorList>
            <person name="Rinke C."/>
            <person name="Chuvochina M."/>
            <person name="Mussig A.J."/>
            <person name="Chaumeil P.-A."/>
            <person name="Waite D.W."/>
            <person name="Whitman W.B."/>
            <person name="Parks D.H."/>
            <person name="Hugenholtz P."/>
        </authorList>
    </citation>
    <scope>NUCLEOTIDE SEQUENCE</scope>
    <source>
        <strain evidence="2">UBA10011</strain>
    </source>
</reference>
<comment type="caution">
    <text evidence="2">The sequence shown here is derived from an EMBL/GenBank/DDBJ whole genome shotgun (WGS) entry which is preliminary data.</text>
</comment>
<evidence type="ECO:0008006" key="5">
    <source>
        <dbReference type="Google" id="ProtNLM"/>
    </source>
</evidence>
<feature type="transmembrane region" description="Helical" evidence="1">
    <location>
        <begin position="145"/>
        <end position="168"/>
    </location>
</feature>
<reference evidence="3" key="3">
    <citation type="submission" date="2021-05" db="EMBL/GenBank/DDBJ databases">
        <title>Protein family content uncovers lineage relationships and bacterial pathway maintenance mechanisms in DPANN archaea.</title>
        <authorList>
            <person name="Castelle C.J."/>
            <person name="Meheust R."/>
            <person name="Jaffe A.L."/>
            <person name="Seitz K."/>
            <person name="Gong X."/>
            <person name="Baker B.J."/>
            <person name="Banfield J.F."/>
        </authorList>
    </citation>
    <scope>NUCLEOTIDE SEQUENCE</scope>
    <source>
        <strain evidence="3">RIFCSPHIGHO2_01_FULL_GW2011_AR10_43_9</strain>
    </source>
</reference>
<keyword evidence="1" id="KW-0812">Transmembrane</keyword>